<reference evidence="2 3" key="1">
    <citation type="submission" date="2024-03" db="EMBL/GenBank/DDBJ databases">
        <title>Bacilli Hybrid Assemblies.</title>
        <authorList>
            <person name="Kovac J."/>
        </authorList>
    </citation>
    <scope>NUCLEOTIDE SEQUENCE [LARGE SCALE GENOMIC DNA]</scope>
    <source>
        <strain evidence="2 3">FSL R7-0666</strain>
    </source>
</reference>
<accession>A0ABU9VHH1</accession>
<keyword evidence="1" id="KW-0472">Membrane</keyword>
<feature type="transmembrane region" description="Helical" evidence="1">
    <location>
        <begin position="7"/>
        <end position="27"/>
    </location>
</feature>
<dbReference type="RefSeq" id="WP_343130295.1">
    <property type="nucleotide sequence ID" value="NZ_JBCITK010000001.1"/>
</dbReference>
<feature type="transmembrane region" description="Helical" evidence="1">
    <location>
        <begin position="33"/>
        <end position="51"/>
    </location>
</feature>
<keyword evidence="3" id="KW-1185">Reference proteome</keyword>
<feature type="transmembrane region" description="Helical" evidence="1">
    <location>
        <begin position="63"/>
        <end position="83"/>
    </location>
</feature>
<sequence>MKKLARWWPFFAIISLIVLVIDTIQTVPYLEGVWYVLVAVTYGLIFLQKNVSEQDTAHWRNVLGIFLILLLLLVGVVNIILTYDSRDALLFL</sequence>
<evidence type="ECO:0000313" key="3">
    <source>
        <dbReference type="Proteomes" id="UP001418796"/>
    </source>
</evidence>
<evidence type="ECO:0000313" key="2">
    <source>
        <dbReference type="EMBL" id="MEN0643356.1"/>
    </source>
</evidence>
<dbReference type="EMBL" id="JBCITK010000001">
    <property type="protein sequence ID" value="MEN0643356.1"/>
    <property type="molecule type" value="Genomic_DNA"/>
</dbReference>
<comment type="caution">
    <text evidence="2">The sequence shown here is derived from an EMBL/GenBank/DDBJ whole genome shotgun (WGS) entry which is preliminary data.</text>
</comment>
<name>A0ABU9VHH1_9BACI</name>
<gene>
    <name evidence="2" type="ORF">MKY91_09390</name>
</gene>
<organism evidence="2 3">
    <name type="scientific">Alkalicoccobacillus gibsonii</name>
    <dbReference type="NCBI Taxonomy" id="79881"/>
    <lineage>
        <taxon>Bacteria</taxon>
        <taxon>Bacillati</taxon>
        <taxon>Bacillota</taxon>
        <taxon>Bacilli</taxon>
        <taxon>Bacillales</taxon>
        <taxon>Bacillaceae</taxon>
        <taxon>Alkalicoccobacillus</taxon>
    </lineage>
</organism>
<keyword evidence="1" id="KW-1133">Transmembrane helix</keyword>
<keyword evidence="1" id="KW-0812">Transmembrane</keyword>
<evidence type="ECO:0000256" key="1">
    <source>
        <dbReference type="SAM" id="Phobius"/>
    </source>
</evidence>
<protein>
    <submittedName>
        <fullName evidence="2">Uncharacterized protein</fullName>
    </submittedName>
</protein>
<proteinExistence type="predicted"/>
<dbReference type="Proteomes" id="UP001418796">
    <property type="component" value="Unassembled WGS sequence"/>
</dbReference>